<name>X1MQ93_9ZZZZ</name>
<organism evidence="1">
    <name type="scientific">marine sediment metagenome</name>
    <dbReference type="NCBI Taxonomy" id="412755"/>
    <lineage>
        <taxon>unclassified sequences</taxon>
        <taxon>metagenomes</taxon>
        <taxon>ecological metagenomes</taxon>
    </lineage>
</organism>
<protein>
    <submittedName>
        <fullName evidence="1">Uncharacterized protein</fullName>
    </submittedName>
</protein>
<sequence length="61" mass="6834">MLIVVRIYDVGLVPEVHAQWGGKSLVSRDLIPVAIHAKNANGYWYPCQINNGDKLMVEVIE</sequence>
<dbReference type="AlphaFoldDB" id="X1MQ93"/>
<reference evidence="1" key="1">
    <citation type="journal article" date="2014" name="Front. Microbiol.">
        <title>High frequency of phylogenetically diverse reductive dehalogenase-homologous genes in deep subseafloor sedimentary metagenomes.</title>
        <authorList>
            <person name="Kawai M."/>
            <person name="Futagami T."/>
            <person name="Toyoda A."/>
            <person name="Takaki Y."/>
            <person name="Nishi S."/>
            <person name="Hori S."/>
            <person name="Arai W."/>
            <person name="Tsubouchi T."/>
            <person name="Morono Y."/>
            <person name="Uchiyama I."/>
            <person name="Ito T."/>
            <person name="Fujiyama A."/>
            <person name="Inagaki F."/>
            <person name="Takami H."/>
        </authorList>
    </citation>
    <scope>NUCLEOTIDE SEQUENCE</scope>
    <source>
        <strain evidence="1">Expedition CK06-06</strain>
    </source>
</reference>
<accession>X1MQ93</accession>
<comment type="caution">
    <text evidence="1">The sequence shown here is derived from an EMBL/GenBank/DDBJ whole genome shotgun (WGS) entry which is preliminary data.</text>
</comment>
<dbReference type="EMBL" id="BARV01031015">
    <property type="protein sequence ID" value="GAI33458.1"/>
    <property type="molecule type" value="Genomic_DNA"/>
</dbReference>
<proteinExistence type="predicted"/>
<gene>
    <name evidence="1" type="ORF">S06H3_49145</name>
</gene>
<evidence type="ECO:0000313" key="1">
    <source>
        <dbReference type="EMBL" id="GAI33458.1"/>
    </source>
</evidence>